<reference evidence="3" key="1">
    <citation type="journal article" date="2011" name="Nat. Biotechnol.">
        <title>The genomic sequence of the Chinese hamster ovary (CHO)-K1 cell line.</title>
        <authorList>
            <person name="Xu X."/>
            <person name="Nagarajan H."/>
            <person name="Lewis N.E."/>
            <person name="Pan S."/>
            <person name="Cai Z."/>
            <person name="Liu X."/>
            <person name="Chen W."/>
            <person name="Xie M."/>
            <person name="Wang W."/>
            <person name="Hammond S."/>
            <person name="Andersen M.R."/>
            <person name="Neff N."/>
            <person name="Passarelli B."/>
            <person name="Koh W."/>
            <person name="Fan H.C."/>
            <person name="Wang J."/>
            <person name="Gui Y."/>
            <person name="Lee K.H."/>
            <person name="Betenbaugh M.J."/>
            <person name="Quake S.R."/>
            <person name="Famili I."/>
            <person name="Palsson B.O."/>
            <person name="Wang J."/>
        </authorList>
    </citation>
    <scope>NUCLEOTIDE SEQUENCE [LARGE SCALE GENOMIC DNA]</scope>
    <source>
        <strain evidence="3">CHO K1 cell line</strain>
    </source>
</reference>
<name>G3ILR3_CRIGR</name>
<protein>
    <submittedName>
        <fullName evidence="2">Uncharacterized protein</fullName>
    </submittedName>
</protein>
<proteinExistence type="predicted"/>
<dbReference type="EMBL" id="JH004214">
    <property type="protein sequence ID" value="EGW14176.1"/>
    <property type="molecule type" value="Genomic_DNA"/>
</dbReference>
<dbReference type="AlphaFoldDB" id="G3ILR3"/>
<feature type="region of interest" description="Disordered" evidence="1">
    <location>
        <begin position="29"/>
        <end position="50"/>
    </location>
</feature>
<sequence length="50" mass="5262">MYPSCNAVYFECGGGGKQNDVGSLPAGVRGSWSADAGPRRCPRSGRNGEW</sequence>
<organism evidence="2 3">
    <name type="scientific">Cricetulus griseus</name>
    <name type="common">Chinese hamster</name>
    <name type="synonym">Cricetulus barabensis griseus</name>
    <dbReference type="NCBI Taxonomy" id="10029"/>
    <lineage>
        <taxon>Eukaryota</taxon>
        <taxon>Metazoa</taxon>
        <taxon>Chordata</taxon>
        <taxon>Craniata</taxon>
        <taxon>Vertebrata</taxon>
        <taxon>Euteleostomi</taxon>
        <taxon>Mammalia</taxon>
        <taxon>Eutheria</taxon>
        <taxon>Euarchontoglires</taxon>
        <taxon>Glires</taxon>
        <taxon>Rodentia</taxon>
        <taxon>Myomorpha</taxon>
        <taxon>Muroidea</taxon>
        <taxon>Cricetidae</taxon>
        <taxon>Cricetinae</taxon>
        <taxon>Cricetulus</taxon>
    </lineage>
</organism>
<evidence type="ECO:0000256" key="1">
    <source>
        <dbReference type="SAM" id="MobiDB-lite"/>
    </source>
</evidence>
<dbReference type="InParanoid" id="G3ILR3"/>
<gene>
    <name evidence="2" type="ORF">I79_024834</name>
</gene>
<dbReference type="Proteomes" id="UP000001075">
    <property type="component" value="Unassembled WGS sequence"/>
</dbReference>
<evidence type="ECO:0000313" key="3">
    <source>
        <dbReference type="Proteomes" id="UP000001075"/>
    </source>
</evidence>
<accession>G3ILR3</accession>
<evidence type="ECO:0000313" key="2">
    <source>
        <dbReference type="EMBL" id="EGW14176.1"/>
    </source>
</evidence>